<proteinExistence type="predicted"/>
<dbReference type="Proteomes" id="UP000183417">
    <property type="component" value="Unassembled WGS sequence"/>
</dbReference>
<name>A0A1H3RJ27_9BURK</name>
<dbReference type="GeneID" id="94693429"/>
<organism evidence="1 2">
    <name type="scientific">Delftia lacustris</name>
    <dbReference type="NCBI Taxonomy" id="558537"/>
    <lineage>
        <taxon>Bacteria</taxon>
        <taxon>Pseudomonadati</taxon>
        <taxon>Pseudomonadota</taxon>
        <taxon>Betaproteobacteria</taxon>
        <taxon>Burkholderiales</taxon>
        <taxon>Comamonadaceae</taxon>
        <taxon>Delftia</taxon>
    </lineage>
</organism>
<reference evidence="1 2" key="1">
    <citation type="submission" date="2016-10" db="EMBL/GenBank/DDBJ databases">
        <authorList>
            <person name="de Groot N.N."/>
        </authorList>
    </citation>
    <scope>NUCLEOTIDE SEQUENCE [LARGE SCALE GENOMIC DNA]</scope>
    <source>
        <strain evidence="1 2">LMG 24775</strain>
    </source>
</reference>
<evidence type="ECO:0000313" key="1">
    <source>
        <dbReference type="EMBL" id="SDZ25218.1"/>
    </source>
</evidence>
<protein>
    <submittedName>
        <fullName evidence="1">Uncharacterized protein</fullName>
    </submittedName>
</protein>
<sequence length="79" mass="8811">MKEHPPFGTAPIRCGRTRCSWRGYETDLNKVPSTIGSLRCTRNACPTCGCDSYSFMTVGEIEAWERKQRAQAQQKGPAS</sequence>
<accession>A0A1H3RJ27</accession>
<dbReference type="EMBL" id="FNPE01000015">
    <property type="protein sequence ID" value="SDZ25218.1"/>
    <property type="molecule type" value="Genomic_DNA"/>
</dbReference>
<gene>
    <name evidence="1" type="ORF">SAMN05421547_115162</name>
</gene>
<evidence type="ECO:0000313" key="2">
    <source>
        <dbReference type="Proteomes" id="UP000183417"/>
    </source>
</evidence>
<dbReference type="RefSeq" id="WP_074923024.1">
    <property type="nucleotide sequence ID" value="NZ_CP141274.1"/>
</dbReference>
<dbReference type="AlphaFoldDB" id="A0A1H3RJ27"/>